<evidence type="ECO:0000256" key="6">
    <source>
        <dbReference type="SAM" id="MobiDB-lite"/>
    </source>
</evidence>
<keyword evidence="9" id="KW-1185">Reference proteome</keyword>
<evidence type="ECO:0000313" key="9">
    <source>
        <dbReference type="Proteomes" id="UP001303115"/>
    </source>
</evidence>
<dbReference type="InterPro" id="IPR052207">
    <property type="entry name" value="Max-like/E-box_TFs"/>
</dbReference>
<feature type="compositionally biased region" description="Low complexity" evidence="6">
    <location>
        <begin position="283"/>
        <end position="303"/>
    </location>
</feature>
<feature type="compositionally biased region" description="Basic and acidic residues" evidence="6">
    <location>
        <begin position="13"/>
        <end position="30"/>
    </location>
</feature>
<name>A0AAN6PLM8_9PEZI</name>
<feature type="compositionally biased region" description="Low complexity" evidence="6">
    <location>
        <begin position="369"/>
        <end position="391"/>
    </location>
</feature>
<reference evidence="9" key="1">
    <citation type="journal article" date="2023" name="Mol. Phylogenet. Evol.">
        <title>Genome-scale phylogeny and comparative genomics of the fungal order Sordariales.</title>
        <authorList>
            <person name="Hensen N."/>
            <person name="Bonometti L."/>
            <person name="Westerberg I."/>
            <person name="Brannstrom I.O."/>
            <person name="Guillou S."/>
            <person name="Cros-Aarteil S."/>
            <person name="Calhoun S."/>
            <person name="Haridas S."/>
            <person name="Kuo A."/>
            <person name="Mondo S."/>
            <person name="Pangilinan J."/>
            <person name="Riley R."/>
            <person name="LaButti K."/>
            <person name="Andreopoulos B."/>
            <person name="Lipzen A."/>
            <person name="Chen C."/>
            <person name="Yan M."/>
            <person name="Daum C."/>
            <person name="Ng V."/>
            <person name="Clum A."/>
            <person name="Steindorff A."/>
            <person name="Ohm R.A."/>
            <person name="Martin F."/>
            <person name="Silar P."/>
            <person name="Natvig D.O."/>
            <person name="Lalanne C."/>
            <person name="Gautier V."/>
            <person name="Ament-Velasquez S.L."/>
            <person name="Kruys A."/>
            <person name="Hutchinson M.I."/>
            <person name="Powell A.J."/>
            <person name="Barry K."/>
            <person name="Miller A.N."/>
            <person name="Grigoriev I.V."/>
            <person name="Debuchy R."/>
            <person name="Gladieux P."/>
            <person name="Hiltunen Thoren M."/>
            <person name="Johannesson H."/>
        </authorList>
    </citation>
    <scope>NUCLEOTIDE SEQUENCE [LARGE SCALE GENOMIC DNA]</scope>
    <source>
        <strain evidence="9">CBS 284.82</strain>
    </source>
</reference>
<feature type="compositionally biased region" description="Basic and acidic residues" evidence="6">
    <location>
        <begin position="419"/>
        <end position="436"/>
    </location>
</feature>
<dbReference type="Gene3D" id="4.10.280.10">
    <property type="entry name" value="Helix-loop-helix DNA-binding domain"/>
    <property type="match status" value="1"/>
</dbReference>
<evidence type="ECO:0000256" key="3">
    <source>
        <dbReference type="ARBA" id="ARBA00023125"/>
    </source>
</evidence>
<dbReference type="InterPro" id="IPR011598">
    <property type="entry name" value="bHLH_dom"/>
</dbReference>
<dbReference type="Proteomes" id="UP001303115">
    <property type="component" value="Unassembled WGS sequence"/>
</dbReference>
<sequence length="486" mass="51727">MDRLFGYNLPQPRPDDRSQPQLDTRFESRPDYLPLYLPTDEAPPSPGDAELLADRDREYLDSFFGAVGPSSNRAPMDPEALSAVYTMDWRMPVSVVGHGISTNLGKPDDVQAPDMSCTAGFWDEPSSAASASASQPLPLHYNVPPTPDDLAAANALAYGMFTAQGTQTPPLAPQQAMIPAQYQTMGSEASQLQLARIRAATQAQLAQARAAQFTVSPNPYIAAGSAAGFGAPGGGPAYNPPPQFGTDPRFTPSSYVPPSANESSEALETQRMASLGCLHPDNSAAPSRVASPAPAAAQSANAPVLPDRRRTIPRDPPAPDQPPSRRRRTSRKSEVAVPAVGLEPPLPPPASSIPELNGTAPPQPPAAPSPTAITAPPKKQRRATAPGKTPSTAPPPPKKRNGRGSATAGARKSSPRTPLTEEQRRQNHVGSEQRRREEIKAGYRLLAALVPQLRQGAHSKAVQLTVATEWIRDVMEGNQRLREMLA</sequence>
<dbReference type="GO" id="GO:0046983">
    <property type="term" value="F:protein dimerization activity"/>
    <property type="evidence" value="ECO:0007669"/>
    <property type="project" value="InterPro"/>
</dbReference>
<organism evidence="8 9">
    <name type="scientific">Parachaetomium inaequale</name>
    <dbReference type="NCBI Taxonomy" id="2588326"/>
    <lineage>
        <taxon>Eukaryota</taxon>
        <taxon>Fungi</taxon>
        <taxon>Dikarya</taxon>
        <taxon>Ascomycota</taxon>
        <taxon>Pezizomycotina</taxon>
        <taxon>Sordariomycetes</taxon>
        <taxon>Sordariomycetidae</taxon>
        <taxon>Sordariales</taxon>
        <taxon>Chaetomiaceae</taxon>
        <taxon>Parachaetomium</taxon>
    </lineage>
</organism>
<dbReference type="EMBL" id="MU854343">
    <property type="protein sequence ID" value="KAK4042315.1"/>
    <property type="molecule type" value="Genomic_DNA"/>
</dbReference>
<feature type="region of interest" description="Disordered" evidence="6">
    <location>
        <begin position="233"/>
        <end position="436"/>
    </location>
</feature>
<accession>A0AAN6PLM8</accession>
<dbReference type="AlphaFoldDB" id="A0AAN6PLM8"/>
<feature type="domain" description="BHLH" evidence="7">
    <location>
        <begin position="423"/>
        <end position="474"/>
    </location>
</feature>
<dbReference type="PROSITE" id="PS50888">
    <property type="entry name" value="BHLH"/>
    <property type="match status" value="1"/>
</dbReference>
<comment type="subcellular location">
    <subcellularLocation>
        <location evidence="1">Nucleus</location>
    </subcellularLocation>
</comment>
<dbReference type="InterPro" id="IPR036638">
    <property type="entry name" value="HLH_DNA-bd_sf"/>
</dbReference>
<dbReference type="PANTHER" id="PTHR15741:SF27">
    <property type="entry name" value="TRANSCRIPTION FACTOR AP-4"/>
    <property type="match status" value="1"/>
</dbReference>
<comment type="caution">
    <text evidence="8">The sequence shown here is derived from an EMBL/GenBank/DDBJ whole genome shotgun (WGS) entry which is preliminary data.</text>
</comment>
<feature type="region of interest" description="Disordered" evidence="6">
    <location>
        <begin position="1"/>
        <end position="50"/>
    </location>
</feature>
<keyword evidence="3" id="KW-0238">DNA-binding</keyword>
<gene>
    <name evidence="8" type="ORF">C8A01DRAFT_33664</name>
</gene>
<protein>
    <recommendedName>
        <fullName evidence="7">BHLH domain-containing protein</fullName>
    </recommendedName>
</protein>
<keyword evidence="5" id="KW-0539">Nucleus</keyword>
<evidence type="ECO:0000259" key="7">
    <source>
        <dbReference type="PROSITE" id="PS50888"/>
    </source>
</evidence>
<keyword evidence="2" id="KW-0805">Transcription regulation</keyword>
<evidence type="ECO:0000256" key="5">
    <source>
        <dbReference type="ARBA" id="ARBA00023242"/>
    </source>
</evidence>
<dbReference type="GO" id="GO:0005634">
    <property type="term" value="C:nucleus"/>
    <property type="evidence" value="ECO:0007669"/>
    <property type="project" value="UniProtKB-SubCell"/>
</dbReference>
<dbReference type="PANTHER" id="PTHR15741">
    <property type="entry name" value="BASIC HELIX-LOOP-HELIX ZIP TRANSCRIPTION FACTOR"/>
    <property type="match status" value="1"/>
</dbReference>
<feature type="compositionally biased region" description="Polar residues" evidence="6">
    <location>
        <begin position="251"/>
        <end position="267"/>
    </location>
</feature>
<proteinExistence type="predicted"/>
<evidence type="ECO:0000313" key="8">
    <source>
        <dbReference type="EMBL" id="KAK4042315.1"/>
    </source>
</evidence>
<dbReference type="GO" id="GO:0000978">
    <property type="term" value="F:RNA polymerase II cis-regulatory region sequence-specific DNA binding"/>
    <property type="evidence" value="ECO:0007669"/>
    <property type="project" value="TreeGrafter"/>
</dbReference>
<keyword evidence="4" id="KW-0804">Transcription</keyword>
<evidence type="ECO:0000256" key="2">
    <source>
        <dbReference type="ARBA" id="ARBA00023015"/>
    </source>
</evidence>
<dbReference type="Pfam" id="PF00010">
    <property type="entry name" value="HLH"/>
    <property type="match status" value="1"/>
</dbReference>
<evidence type="ECO:0000256" key="4">
    <source>
        <dbReference type="ARBA" id="ARBA00023163"/>
    </source>
</evidence>
<evidence type="ECO:0000256" key="1">
    <source>
        <dbReference type="ARBA" id="ARBA00004123"/>
    </source>
</evidence>
<dbReference type="GO" id="GO:0000981">
    <property type="term" value="F:DNA-binding transcription factor activity, RNA polymerase II-specific"/>
    <property type="evidence" value="ECO:0007669"/>
    <property type="project" value="TreeGrafter"/>
</dbReference>
<dbReference type="SUPFAM" id="SSF47459">
    <property type="entry name" value="HLH, helix-loop-helix DNA-binding domain"/>
    <property type="match status" value="1"/>
</dbReference>